<feature type="region of interest" description="Disordered" evidence="1">
    <location>
        <begin position="25"/>
        <end position="46"/>
    </location>
</feature>
<reference evidence="3 4" key="1">
    <citation type="journal article" date="2011" name="Genome Biol. Evol.">
        <title>Integration of the genetic map and genome assembly of fugu facilitates insights into distinct features of genome evolution in teleosts and mammals.</title>
        <authorList>
            <person name="Kai W."/>
            <person name="Kikuchi K."/>
            <person name="Tohari S."/>
            <person name="Chew A.K."/>
            <person name="Tay A."/>
            <person name="Fujiwara A."/>
            <person name="Hosoya S."/>
            <person name="Suetake H."/>
            <person name="Naruse K."/>
            <person name="Brenner S."/>
            <person name="Suzuki Y."/>
            <person name="Venkatesh B."/>
        </authorList>
    </citation>
    <scope>NUCLEOTIDE SEQUENCE [LARGE SCALE GENOMIC DNA]</scope>
</reference>
<feature type="transmembrane region" description="Helical" evidence="2">
    <location>
        <begin position="59"/>
        <end position="78"/>
    </location>
</feature>
<dbReference type="GeneTree" id="ENSGT00940000176855"/>
<evidence type="ECO:0000256" key="2">
    <source>
        <dbReference type="SAM" id="Phobius"/>
    </source>
</evidence>
<dbReference type="Ensembl" id="ENSTRUT00000058145.2">
    <property type="protein sequence ID" value="ENSTRUP00000055015.1"/>
    <property type="gene ID" value="ENSTRUG00000023713.2"/>
</dbReference>
<dbReference type="AlphaFoldDB" id="A0A3B5KNR1"/>
<dbReference type="InParanoid" id="A0A3B5KNR1"/>
<evidence type="ECO:0000313" key="4">
    <source>
        <dbReference type="Proteomes" id="UP000005226"/>
    </source>
</evidence>
<name>A0A3B5KNR1_TAKRU</name>
<evidence type="ECO:0000256" key="1">
    <source>
        <dbReference type="SAM" id="MobiDB-lite"/>
    </source>
</evidence>
<reference evidence="3" key="2">
    <citation type="submission" date="2025-08" db="UniProtKB">
        <authorList>
            <consortium name="Ensembl"/>
        </authorList>
    </citation>
    <scope>IDENTIFICATION</scope>
</reference>
<reference evidence="3" key="3">
    <citation type="submission" date="2025-09" db="UniProtKB">
        <authorList>
            <consortium name="Ensembl"/>
        </authorList>
    </citation>
    <scope>IDENTIFICATION</scope>
</reference>
<organism evidence="3 4">
    <name type="scientific">Takifugu rubripes</name>
    <name type="common">Japanese pufferfish</name>
    <name type="synonym">Fugu rubripes</name>
    <dbReference type="NCBI Taxonomy" id="31033"/>
    <lineage>
        <taxon>Eukaryota</taxon>
        <taxon>Metazoa</taxon>
        <taxon>Chordata</taxon>
        <taxon>Craniata</taxon>
        <taxon>Vertebrata</taxon>
        <taxon>Euteleostomi</taxon>
        <taxon>Actinopterygii</taxon>
        <taxon>Neopterygii</taxon>
        <taxon>Teleostei</taxon>
        <taxon>Neoteleostei</taxon>
        <taxon>Acanthomorphata</taxon>
        <taxon>Eupercaria</taxon>
        <taxon>Tetraodontiformes</taxon>
        <taxon>Tetradontoidea</taxon>
        <taxon>Tetraodontidae</taxon>
        <taxon>Takifugu</taxon>
    </lineage>
</organism>
<proteinExistence type="predicted"/>
<keyword evidence="4" id="KW-1185">Reference proteome</keyword>
<dbReference type="Proteomes" id="UP000005226">
    <property type="component" value="Chromosome 22"/>
</dbReference>
<evidence type="ECO:0000313" key="3">
    <source>
        <dbReference type="Ensembl" id="ENSTRUP00000055015.1"/>
    </source>
</evidence>
<dbReference type="OMA" id="ISQCVLQ"/>
<accession>A0A3B5KNR1</accession>
<keyword evidence="2" id="KW-0812">Transmembrane</keyword>
<feature type="compositionally biased region" description="Low complexity" evidence="1">
    <location>
        <begin position="29"/>
        <end position="44"/>
    </location>
</feature>
<sequence length="122" mass="13594">MAEVNRTLLLPLLSKCQQILEDRSKAGNATVSSSTAAPPSSTGPEDISFSSFRETYDNAYFYILFVMVFYSFLAMTLLKCVGSDEDKKDPFEEFLKTGQPSAQKADAGRMAEKFYFEEESGL</sequence>
<keyword evidence="2" id="KW-0472">Membrane</keyword>
<protein>
    <submittedName>
        <fullName evidence="3">Uncharacterized protein</fullName>
    </submittedName>
</protein>
<keyword evidence="2" id="KW-1133">Transmembrane helix</keyword>